<name>A0A1T5FHA3_9BACT</name>
<dbReference type="Gene3D" id="2.60.40.1120">
    <property type="entry name" value="Carboxypeptidase-like, regulatory domain"/>
    <property type="match status" value="1"/>
</dbReference>
<sequence>MAANNLFKYKTGIIFAWLLTLASFLNAQDLLEKRISLNVTNRPLDETLQKIGDLGGFSFSYSPDIVDVKGRVSIQANNLSVREILTALFKDKVSFKERRRYIILQKIEVPKDEKPDNFNLNGYIIDNQTGRKLANASIYESATLASAVSNQYGYYKIRLPVSLTAVRLEVRKEDYIGKTISIASREDKYLQIKLNPDTLKPLSGKAARAVSIKDSLHHKVAIPQFEIASEAEFELDTVIAQVASSRASSRPEFNLTKESEKFRTTYRKVQSSFVSAFASAKQAIHTRNIEDTLYQQFQASILPFLGTNHELSGNIINDYSVNLIAGYSLGVNKLEVGSLLNVVRGNVNGFQLAGFSNIVGRDVSGFQYANVLNITLGSVHGFQGTNFINYIGKNLRGFQFAGVGNVVVGTLEGYQLSAGYNYAHTVRRGHQIGFVNYADSTATTPFGLFSYVRTNGYRRYEFSTDEFNYFNTAYKTGVRAFYNIFSLGTSGVVNNKPLLTLGYGFGTAQNLGKGWGINADITANLVLFKDEPLEDVGTGLFKATLAVEKKLGKQFALFAGPSVNLLTSRHSGIMDAEKSKGLSPIWFCGRPDDSRKTYGWVGVQAGIRFCN</sequence>
<evidence type="ECO:0000313" key="2">
    <source>
        <dbReference type="Proteomes" id="UP000190897"/>
    </source>
</evidence>
<dbReference type="STRING" id="651661.SAMN05660293_03216"/>
<dbReference type="InterPro" id="IPR008969">
    <property type="entry name" value="CarboxyPept-like_regulatory"/>
</dbReference>
<organism evidence="1 2">
    <name type="scientific">Dyadobacter psychrophilus</name>
    <dbReference type="NCBI Taxonomy" id="651661"/>
    <lineage>
        <taxon>Bacteria</taxon>
        <taxon>Pseudomonadati</taxon>
        <taxon>Bacteroidota</taxon>
        <taxon>Cytophagia</taxon>
        <taxon>Cytophagales</taxon>
        <taxon>Spirosomataceae</taxon>
        <taxon>Dyadobacter</taxon>
    </lineage>
</organism>
<protein>
    <recommendedName>
        <fullName evidence="3">Secretin and TonB N terminus short domain-containing protein</fullName>
    </recommendedName>
</protein>
<accession>A0A1T5FHA3</accession>
<dbReference type="EMBL" id="FUZA01000003">
    <property type="protein sequence ID" value="SKB95543.1"/>
    <property type="molecule type" value="Genomic_DNA"/>
</dbReference>
<gene>
    <name evidence="1" type="ORF">SAMN05660293_03216</name>
</gene>
<dbReference type="Proteomes" id="UP000190897">
    <property type="component" value="Unassembled WGS sequence"/>
</dbReference>
<reference evidence="2" key="1">
    <citation type="submission" date="2017-02" db="EMBL/GenBank/DDBJ databases">
        <authorList>
            <person name="Varghese N."/>
            <person name="Submissions S."/>
        </authorList>
    </citation>
    <scope>NUCLEOTIDE SEQUENCE [LARGE SCALE GENOMIC DNA]</scope>
    <source>
        <strain evidence="2">DSM 22270</strain>
    </source>
</reference>
<keyword evidence="2" id="KW-1185">Reference proteome</keyword>
<evidence type="ECO:0008006" key="3">
    <source>
        <dbReference type="Google" id="ProtNLM"/>
    </source>
</evidence>
<dbReference type="SUPFAM" id="SSF49464">
    <property type="entry name" value="Carboxypeptidase regulatory domain-like"/>
    <property type="match status" value="1"/>
</dbReference>
<evidence type="ECO:0000313" key="1">
    <source>
        <dbReference type="EMBL" id="SKB95543.1"/>
    </source>
</evidence>
<dbReference type="RefSeq" id="WP_229208440.1">
    <property type="nucleotide sequence ID" value="NZ_FUZA01000003.1"/>
</dbReference>
<dbReference type="AlphaFoldDB" id="A0A1T5FHA3"/>
<proteinExistence type="predicted"/>